<dbReference type="VEuPathDB" id="FungiDB:B1J91_C01067g2"/>
<reference evidence="3 4" key="1">
    <citation type="submission" date="2015-10" db="EMBL/GenBank/DDBJ databases">
        <title>Draft genomes sequences of Candida glabrata isolates 1A, 1B, 2A, 2B, 3A and 3B.</title>
        <authorList>
            <person name="Haavelsrud O.E."/>
            <person name="Gaustad P."/>
        </authorList>
    </citation>
    <scope>NUCLEOTIDE SEQUENCE [LARGE SCALE GENOMIC DNA]</scope>
    <source>
        <strain evidence="3">910700640</strain>
    </source>
</reference>
<feature type="compositionally biased region" description="Low complexity" evidence="1">
    <location>
        <begin position="511"/>
        <end position="520"/>
    </location>
</feature>
<feature type="region of interest" description="Disordered" evidence="1">
    <location>
        <begin position="506"/>
        <end position="526"/>
    </location>
</feature>
<evidence type="ECO:0000256" key="1">
    <source>
        <dbReference type="SAM" id="MobiDB-lite"/>
    </source>
</evidence>
<dbReference type="InterPro" id="IPR049451">
    <property type="entry name" value="AWP2-like_YTTT_rpt"/>
</dbReference>
<dbReference type="VEuPathDB" id="FungiDB:CAGL0C01056g"/>
<evidence type="ECO:0000313" key="4">
    <source>
        <dbReference type="Proteomes" id="UP000054886"/>
    </source>
</evidence>
<feature type="non-terminal residue" evidence="3">
    <location>
        <position position="526"/>
    </location>
</feature>
<gene>
    <name evidence="3" type="ORF">AO440_005991</name>
</gene>
<feature type="chain" id="PRO_5006900750" description="Hyphally-regulated cell wall protein N-terminal domain-containing protein" evidence="2">
    <location>
        <begin position="18"/>
        <end position="526"/>
    </location>
</feature>
<proteinExistence type="predicted"/>
<dbReference type="VEuPathDB" id="FungiDB:GVI51_C00693"/>
<evidence type="ECO:0008006" key="5">
    <source>
        <dbReference type="Google" id="ProtNLM"/>
    </source>
</evidence>
<dbReference type="AlphaFoldDB" id="A0A0W0DD16"/>
<feature type="signal peptide" evidence="2">
    <location>
        <begin position="1"/>
        <end position="17"/>
    </location>
</feature>
<accession>A0A0W0DD16</accession>
<dbReference type="EMBL" id="LLZZ01000088">
    <property type="protein sequence ID" value="KTB09670.1"/>
    <property type="molecule type" value="Genomic_DNA"/>
</dbReference>
<name>A0A0W0DD16_CANGB</name>
<protein>
    <recommendedName>
        <fullName evidence="5">Hyphally-regulated cell wall protein N-terminal domain-containing protein</fullName>
    </recommendedName>
</protein>
<organism evidence="3 4">
    <name type="scientific">Candida glabrata</name>
    <name type="common">Yeast</name>
    <name type="synonym">Torulopsis glabrata</name>
    <dbReference type="NCBI Taxonomy" id="5478"/>
    <lineage>
        <taxon>Eukaryota</taxon>
        <taxon>Fungi</taxon>
        <taxon>Dikarya</taxon>
        <taxon>Ascomycota</taxon>
        <taxon>Saccharomycotina</taxon>
        <taxon>Saccharomycetes</taxon>
        <taxon>Saccharomycetales</taxon>
        <taxon>Saccharomycetaceae</taxon>
        <taxon>Nakaseomyces</taxon>
    </lineage>
</organism>
<dbReference type="Pfam" id="PF20646">
    <property type="entry name" value="Hpf1_C"/>
    <property type="match status" value="3"/>
</dbReference>
<keyword evidence="2" id="KW-0732">Signal</keyword>
<dbReference type="VEuPathDB" id="FungiDB:GWK60_C00693"/>
<sequence>MWSIYVLLISLISRVLSVDNNGGFVISDPTYVYNGDINVPDAGYILNTGGIAKEITVNGNINVATYFSVVADYHEGGPGYFFTYHGGSISAPGNGIEISNRGGTGPSNIVMTGDSFTGRGFYISSNVREGSTAYLDFDNIRGSQNDITDIQYATISPRTKLRTGQFIVTRSDVFFEGPVDFFNSTVMSLFASSVWIDNPDEANLAGGFELQGGSPTNVSSFNVKDSIATKPLSVRIYANSYANPFYLSFDTIVQSLKWTDIKTEAYNCYYTLTVQTDRNIHEFKFFTAYEGNFCQTYCLGLDSFKTVKRTVDRNGTMVELDSVYFDPTAERKCPVNDPQVNTITDLPPCTYYETYELKYSSDYFLDYDSTRLNATYSCPYYTTTVLKDGKPETDIITYYVEFDNMQGATIHTKTITIYAETPEADYTTTITSDGHTITEVVSHITTTDSDGKTVTITTTMASFDQVDEGVFTSPEPYSQPPVVTSTVTEDDGSSKTVVISYFPSEGEDGVTRTGTTTVSTIIPEEP</sequence>
<dbReference type="Proteomes" id="UP000054886">
    <property type="component" value="Unassembled WGS sequence"/>
</dbReference>
<evidence type="ECO:0000313" key="3">
    <source>
        <dbReference type="EMBL" id="KTB09670.1"/>
    </source>
</evidence>
<evidence type="ECO:0000256" key="2">
    <source>
        <dbReference type="SAM" id="SignalP"/>
    </source>
</evidence>
<comment type="caution">
    <text evidence="3">The sequence shown here is derived from an EMBL/GenBank/DDBJ whole genome shotgun (WGS) entry which is preliminary data.</text>
</comment>